<feature type="non-terminal residue" evidence="1">
    <location>
        <position position="1"/>
    </location>
</feature>
<gene>
    <name evidence="1" type="ORF">METZ01_LOCUS355193</name>
</gene>
<sequence length="178" mass="20222">SLEHASGWYAQTEWFYVTILNTTIDSSIVPSIEISEFIKDIQFDQVGESIQLSIKLSVPPENHEFFQRSDKKQLFLSLRSSMPIISKADSTTKQEIQILASEITKPELSIPEQDNNIKLIGYFIGISFTVSGILQEDSKSSANWELPTGIGIFLGTYVYDKYFDKQNIISIEKLEEDN</sequence>
<organism evidence="1">
    <name type="scientific">marine metagenome</name>
    <dbReference type="NCBI Taxonomy" id="408172"/>
    <lineage>
        <taxon>unclassified sequences</taxon>
        <taxon>metagenomes</taxon>
        <taxon>ecological metagenomes</taxon>
    </lineage>
</organism>
<accession>A0A382RXC6</accession>
<name>A0A382RXC6_9ZZZZ</name>
<protein>
    <submittedName>
        <fullName evidence="1">Uncharacterized protein</fullName>
    </submittedName>
</protein>
<proteinExistence type="predicted"/>
<dbReference type="EMBL" id="UINC01124891">
    <property type="protein sequence ID" value="SVD02339.1"/>
    <property type="molecule type" value="Genomic_DNA"/>
</dbReference>
<evidence type="ECO:0000313" key="1">
    <source>
        <dbReference type="EMBL" id="SVD02339.1"/>
    </source>
</evidence>
<dbReference type="AlphaFoldDB" id="A0A382RXC6"/>
<reference evidence="1" key="1">
    <citation type="submission" date="2018-05" db="EMBL/GenBank/DDBJ databases">
        <authorList>
            <person name="Lanie J.A."/>
            <person name="Ng W.-L."/>
            <person name="Kazmierczak K.M."/>
            <person name="Andrzejewski T.M."/>
            <person name="Davidsen T.M."/>
            <person name="Wayne K.J."/>
            <person name="Tettelin H."/>
            <person name="Glass J.I."/>
            <person name="Rusch D."/>
            <person name="Podicherti R."/>
            <person name="Tsui H.-C.T."/>
            <person name="Winkler M.E."/>
        </authorList>
    </citation>
    <scope>NUCLEOTIDE SEQUENCE</scope>
</reference>